<organism evidence="1 2">
    <name type="scientific">Irpex rosettiformis</name>
    <dbReference type="NCBI Taxonomy" id="378272"/>
    <lineage>
        <taxon>Eukaryota</taxon>
        <taxon>Fungi</taxon>
        <taxon>Dikarya</taxon>
        <taxon>Basidiomycota</taxon>
        <taxon>Agaricomycotina</taxon>
        <taxon>Agaricomycetes</taxon>
        <taxon>Polyporales</taxon>
        <taxon>Irpicaceae</taxon>
        <taxon>Irpex</taxon>
    </lineage>
</organism>
<gene>
    <name evidence="1" type="ORF">BDY19DRAFT_975920</name>
</gene>
<evidence type="ECO:0000313" key="2">
    <source>
        <dbReference type="Proteomes" id="UP001055072"/>
    </source>
</evidence>
<protein>
    <submittedName>
        <fullName evidence="1">Uncharacterized protein</fullName>
    </submittedName>
</protein>
<proteinExistence type="predicted"/>
<feature type="non-terminal residue" evidence="1">
    <location>
        <position position="1"/>
    </location>
</feature>
<sequence>LSKRALLQLKISCEGSAPNCPHRGHRSQSFILAPAHPSLHLRITYHFAPLSYTAQHVLIMYLSDSMSR</sequence>
<reference evidence="1" key="1">
    <citation type="journal article" date="2021" name="Environ. Microbiol.">
        <title>Gene family expansions and transcriptome signatures uncover fungal adaptations to wood decay.</title>
        <authorList>
            <person name="Hage H."/>
            <person name="Miyauchi S."/>
            <person name="Viragh M."/>
            <person name="Drula E."/>
            <person name="Min B."/>
            <person name="Chaduli D."/>
            <person name="Navarro D."/>
            <person name="Favel A."/>
            <person name="Norest M."/>
            <person name="Lesage-Meessen L."/>
            <person name="Balint B."/>
            <person name="Merenyi Z."/>
            <person name="de Eugenio L."/>
            <person name="Morin E."/>
            <person name="Martinez A.T."/>
            <person name="Baldrian P."/>
            <person name="Stursova M."/>
            <person name="Martinez M.J."/>
            <person name="Novotny C."/>
            <person name="Magnuson J.K."/>
            <person name="Spatafora J.W."/>
            <person name="Maurice S."/>
            <person name="Pangilinan J."/>
            <person name="Andreopoulos W."/>
            <person name="LaButti K."/>
            <person name="Hundley H."/>
            <person name="Na H."/>
            <person name="Kuo A."/>
            <person name="Barry K."/>
            <person name="Lipzen A."/>
            <person name="Henrissat B."/>
            <person name="Riley R."/>
            <person name="Ahrendt S."/>
            <person name="Nagy L.G."/>
            <person name="Grigoriev I.V."/>
            <person name="Martin F."/>
            <person name="Rosso M.N."/>
        </authorList>
    </citation>
    <scope>NUCLEOTIDE SEQUENCE</scope>
    <source>
        <strain evidence="1">CBS 384.51</strain>
    </source>
</reference>
<evidence type="ECO:0000313" key="1">
    <source>
        <dbReference type="EMBL" id="KAI0083698.1"/>
    </source>
</evidence>
<dbReference type="Proteomes" id="UP001055072">
    <property type="component" value="Unassembled WGS sequence"/>
</dbReference>
<accession>A0ACB8TNS4</accession>
<dbReference type="EMBL" id="MU274955">
    <property type="protein sequence ID" value="KAI0083698.1"/>
    <property type="molecule type" value="Genomic_DNA"/>
</dbReference>
<comment type="caution">
    <text evidence="1">The sequence shown here is derived from an EMBL/GenBank/DDBJ whole genome shotgun (WGS) entry which is preliminary data.</text>
</comment>
<name>A0ACB8TNS4_9APHY</name>
<keyword evidence="2" id="KW-1185">Reference proteome</keyword>